<dbReference type="InterPro" id="IPR012338">
    <property type="entry name" value="Beta-lactam/transpept-like"/>
</dbReference>
<feature type="signal peptide" evidence="7">
    <location>
        <begin position="1"/>
        <end position="18"/>
    </location>
</feature>
<evidence type="ECO:0000313" key="12">
    <source>
        <dbReference type="Proteomes" id="UP001596620"/>
    </source>
</evidence>
<dbReference type="EC" id="3.4.16.4" evidence="4"/>
<keyword evidence="5" id="KW-0472">Membrane</keyword>
<feature type="chain" id="PRO_5045103629" description="serine-type D-Ala-D-Ala carboxypeptidase" evidence="7">
    <location>
        <begin position="19"/>
        <end position="678"/>
    </location>
</feature>
<feature type="domain" description="Penicillin-binding protein transpeptidase" evidence="8">
    <location>
        <begin position="362"/>
        <end position="675"/>
    </location>
</feature>
<dbReference type="SUPFAM" id="SSF56601">
    <property type="entry name" value="beta-lactamase/transpeptidase-like"/>
    <property type="match status" value="1"/>
</dbReference>
<evidence type="ECO:0000256" key="4">
    <source>
        <dbReference type="ARBA" id="ARBA00012448"/>
    </source>
</evidence>
<evidence type="ECO:0000256" key="7">
    <source>
        <dbReference type="SAM" id="SignalP"/>
    </source>
</evidence>
<dbReference type="InterPro" id="IPR036138">
    <property type="entry name" value="PBP_dimer_sf"/>
</dbReference>
<dbReference type="Gene3D" id="3.40.710.10">
    <property type="entry name" value="DD-peptidase/beta-lactamase superfamily"/>
    <property type="match status" value="1"/>
</dbReference>
<comment type="pathway">
    <text evidence="2">Cell wall biogenesis; peptidoglycan biosynthesis.</text>
</comment>
<dbReference type="SUPFAM" id="SSF56519">
    <property type="entry name" value="Penicillin binding protein dimerisation domain"/>
    <property type="match status" value="1"/>
</dbReference>
<evidence type="ECO:0000256" key="3">
    <source>
        <dbReference type="ARBA" id="ARBA00007171"/>
    </source>
</evidence>
<dbReference type="InterPro" id="IPR007887">
    <property type="entry name" value="MecA_N"/>
</dbReference>
<evidence type="ECO:0000259" key="10">
    <source>
        <dbReference type="Pfam" id="PF05223"/>
    </source>
</evidence>
<feature type="domain" description="Penicillin-binding protein dimerisation" evidence="9">
    <location>
        <begin position="161"/>
        <end position="325"/>
    </location>
</feature>
<reference evidence="12" key="1">
    <citation type="journal article" date="2019" name="Int. J. Syst. Evol. Microbiol.">
        <title>The Global Catalogue of Microorganisms (GCM) 10K type strain sequencing project: providing services to taxonomists for standard genome sequencing and annotation.</title>
        <authorList>
            <consortium name="The Broad Institute Genomics Platform"/>
            <consortium name="The Broad Institute Genome Sequencing Center for Infectious Disease"/>
            <person name="Wu L."/>
            <person name="Ma J."/>
        </authorList>
    </citation>
    <scope>NUCLEOTIDE SEQUENCE [LARGE SCALE GENOMIC DNA]</scope>
    <source>
        <strain evidence="12">JCM 30234</strain>
    </source>
</reference>
<feature type="domain" description="NTF2-like N-terminal transpeptidase" evidence="10">
    <location>
        <begin position="25"/>
        <end position="152"/>
    </location>
</feature>
<dbReference type="InterPro" id="IPR001460">
    <property type="entry name" value="PCN-bd_Tpept"/>
</dbReference>
<dbReference type="RefSeq" id="WP_382360029.1">
    <property type="nucleotide sequence ID" value="NZ_JBHTGR010000055.1"/>
</dbReference>
<dbReference type="PROSITE" id="PS51257">
    <property type="entry name" value="PROKAR_LIPOPROTEIN"/>
    <property type="match status" value="1"/>
</dbReference>
<dbReference type="Pfam" id="PF05223">
    <property type="entry name" value="MecA_N"/>
    <property type="match status" value="1"/>
</dbReference>
<dbReference type="Pfam" id="PF03717">
    <property type="entry name" value="PBP_dimer"/>
    <property type="match status" value="1"/>
</dbReference>
<comment type="catalytic activity">
    <reaction evidence="6">
        <text>Preferential cleavage: (Ac)2-L-Lys-D-Ala-|-D-Ala. Also transpeptidation of peptidyl-alanyl moieties that are N-acyl substituents of D-alanine.</text>
        <dbReference type="EC" id="3.4.16.4"/>
    </reaction>
</comment>
<dbReference type="InterPro" id="IPR005311">
    <property type="entry name" value="PBP_dimer"/>
</dbReference>
<dbReference type="PANTHER" id="PTHR30627:SF25">
    <property type="entry name" value="PENICILLIN-BINDING PROTEIN 3"/>
    <property type="match status" value="1"/>
</dbReference>
<evidence type="ECO:0000259" key="9">
    <source>
        <dbReference type="Pfam" id="PF03717"/>
    </source>
</evidence>
<evidence type="ECO:0000259" key="8">
    <source>
        <dbReference type="Pfam" id="PF00905"/>
    </source>
</evidence>
<evidence type="ECO:0000256" key="1">
    <source>
        <dbReference type="ARBA" id="ARBA00004370"/>
    </source>
</evidence>
<dbReference type="Gene3D" id="3.90.1310.10">
    <property type="entry name" value="Penicillin-binding protein 2a (Domain 2)"/>
    <property type="match status" value="1"/>
</dbReference>
<dbReference type="InterPro" id="IPR050515">
    <property type="entry name" value="Beta-lactam/transpept"/>
</dbReference>
<dbReference type="SUPFAM" id="SSF54427">
    <property type="entry name" value="NTF2-like"/>
    <property type="match status" value="1"/>
</dbReference>
<dbReference type="Gene3D" id="3.30.1390.30">
    <property type="entry name" value="Penicillin-binding protein 2a, domain 3"/>
    <property type="match status" value="1"/>
</dbReference>
<comment type="caution">
    <text evidence="11">The sequence shown here is derived from an EMBL/GenBank/DDBJ whole genome shotgun (WGS) entry which is preliminary data.</text>
</comment>
<dbReference type="EMBL" id="JBHTGR010000055">
    <property type="protein sequence ID" value="MFC7747757.1"/>
    <property type="molecule type" value="Genomic_DNA"/>
</dbReference>
<evidence type="ECO:0000313" key="11">
    <source>
        <dbReference type="EMBL" id="MFC7747757.1"/>
    </source>
</evidence>
<sequence length="678" mass="74104">MKKLTVLLPLLLVCVLSACSNDETTPQERFDQYIDHWNNDEFSAMYDMHSADSAENYPSEKVTGRYKNIYDDLNISDLEVTYDKPSDDQLDTAMDKGKATFPFHVKMTSIAGPITFDYNATLTQEQDDQAEDDDANWFVNWDPGFIFPEIQNGGKIHLETTEPKRGEILDRNRMPLAINDKVHEAGIVPEDLQKKPEQAADKIAGETDMSAEAIEDKLNQDWVEPNMFVPLKKFPKTQESKVNQLTKLAGVTTREVTGRVYPLGKAASHLTGYISQATADDLEDLDSDKYSTGDMVGKRGLESLFEDQLKGKSGAAITAVDDNGGETVIAKKDVENGKNIETTIDADVQETIYNAYDADDSGTAAAIQPKTGETLALVSSPGFVPDDFLYGISQSNYDSLKNDPQKPLLNRFSSTYAPGSSIKPITAAIGLDNGSIKPGEGMTINGRNWSNGEGWGDYKVHTIGEPDGPIDVSDALIRSNNIYFAKKGVKMGSDALVKGLKQFSFGKELPFDYPIEASSVSSNGNIDDEVQLANTSYGQGEIEVSSLHLALMYTSFLNDGNMLEPSIKKDAKSGQVWQKQVITGDEANLITDALHDVVNSPAGTGKAAQNNNFSIAGKTGTAELKLADDKNGKENGWFVGYPEDDQDILIAMMVEDVQDKGGSGYTTKKVEDILQEVK</sequence>
<dbReference type="Pfam" id="PF00905">
    <property type="entry name" value="Transpeptidase"/>
    <property type="match status" value="1"/>
</dbReference>
<keyword evidence="12" id="KW-1185">Reference proteome</keyword>
<protein>
    <recommendedName>
        <fullName evidence="4">serine-type D-Ala-D-Ala carboxypeptidase</fullName>
        <ecNumber evidence="4">3.4.16.4</ecNumber>
    </recommendedName>
</protein>
<evidence type="ECO:0000256" key="2">
    <source>
        <dbReference type="ARBA" id="ARBA00004752"/>
    </source>
</evidence>
<proteinExistence type="inferred from homology"/>
<name>A0ABW2UUZ4_9BACI</name>
<comment type="similarity">
    <text evidence="3">Belongs to the transpeptidase family.</text>
</comment>
<dbReference type="InterPro" id="IPR032710">
    <property type="entry name" value="NTF2-like_dom_sf"/>
</dbReference>
<dbReference type="PANTHER" id="PTHR30627">
    <property type="entry name" value="PEPTIDOGLYCAN D,D-TRANSPEPTIDASE"/>
    <property type="match status" value="1"/>
</dbReference>
<dbReference type="Proteomes" id="UP001596620">
    <property type="component" value="Unassembled WGS sequence"/>
</dbReference>
<comment type="subcellular location">
    <subcellularLocation>
        <location evidence="1">Membrane</location>
    </subcellularLocation>
</comment>
<keyword evidence="7" id="KW-0732">Signal</keyword>
<dbReference type="Gene3D" id="3.10.450.100">
    <property type="entry name" value="NTF2-like, domain 1"/>
    <property type="match status" value="1"/>
</dbReference>
<organism evidence="11 12">
    <name type="scientific">Lentibacillus kimchii</name>
    <dbReference type="NCBI Taxonomy" id="1542911"/>
    <lineage>
        <taxon>Bacteria</taxon>
        <taxon>Bacillati</taxon>
        <taxon>Bacillota</taxon>
        <taxon>Bacilli</taxon>
        <taxon>Bacillales</taxon>
        <taxon>Bacillaceae</taxon>
        <taxon>Lentibacillus</taxon>
    </lineage>
</organism>
<evidence type="ECO:0000256" key="6">
    <source>
        <dbReference type="ARBA" id="ARBA00034000"/>
    </source>
</evidence>
<accession>A0ABW2UUZ4</accession>
<evidence type="ECO:0000256" key="5">
    <source>
        <dbReference type="ARBA" id="ARBA00023136"/>
    </source>
</evidence>
<gene>
    <name evidence="11" type="ORF">ACFQU8_11225</name>
</gene>